<feature type="repeat" description="WD" evidence="3">
    <location>
        <begin position="1267"/>
        <end position="1301"/>
    </location>
</feature>
<dbReference type="Pfam" id="PF20703">
    <property type="entry name" value="nSTAND1"/>
    <property type="match status" value="1"/>
</dbReference>
<dbReference type="PANTHER" id="PTHR22847">
    <property type="entry name" value="WD40 REPEAT PROTEIN"/>
    <property type="match status" value="1"/>
</dbReference>
<feature type="domain" description="Novel STAND NTPase 1" evidence="5">
    <location>
        <begin position="514"/>
        <end position="866"/>
    </location>
</feature>
<feature type="repeat" description="WD" evidence="3">
    <location>
        <begin position="1185"/>
        <end position="1217"/>
    </location>
</feature>
<dbReference type="SMART" id="SM00320">
    <property type="entry name" value="WD40"/>
    <property type="match status" value="14"/>
</dbReference>
<evidence type="ECO:0000256" key="4">
    <source>
        <dbReference type="SAM" id="Coils"/>
    </source>
</evidence>
<reference evidence="6 7" key="1">
    <citation type="submission" date="2016-10" db="EMBL/GenBank/DDBJ databases">
        <title>Comparative genomics uncovers the prolific and rare metabolic potential of the cyanobacterial genus Moorea.</title>
        <authorList>
            <person name="Leao T."/>
            <person name="Castelao G."/>
            <person name="Korobeynikov A."/>
            <person name="Monroe E.A."/>
            <person name="Podell S."/>
            <person name="Glukhov E."/>
            <person name="Allen E."/>
            <person name="Gerwick W.H."/>
            <person name="Gerwick L."/>
        </authorList>
    </citation>
    <scope>NUCLEOTIDE SEQUENCE [LARGE SCALE GENOMIC DNA]</scope>
    <source>
        <strain evidence="6 7">PNG5-198</strain>
    </source>
</reference>
<dbReference type="SUPFAM" id="SSF48452">
    <property type="entry name" value="TPR-like"/>
    <property type="match status" value="1"/>
</dbReference>
<organism evidence="6 7">
    <name type="scientific">Moorena bouillonii PNG</name>
    <dbReference type="NCBI Taxonomy" id="568701"/>
    <lineage>
        <taxon>Bacteria</taxon>
        <taxon>Bacillati</taxon>
        <taxon>Cyanobacteriota</taxon>
        <taxon>Cyanophyceae</taxon>
        <taxon>Coleofasciculales</taxon>
        <taxon>Coleofasciculaceae</taxon>
        <taxon>Moorena</taxon>
    </lineage>
</organism>
<dbReference type="Proteomes" id="UP000186657">
    <property type="component" value="Unassembled WGS sequence"/>
</dbReference>
<dbReference type="InterPro" id="IPR015943">
    <property type="entry name" value="WD40/YVTN_repeat-like_dom_sf"/>
</dbReference>
<dbReference type="RefSeq" id="WP_075896583.1">
    <property type="nucleotide sequence ID" value="NZ_MKZS01000001.1"/>
</dbReference>
<evidence type="ECO:0000259" key="5">
    <source>
        <dbReference type="Pfam" id="PF20703"/>
    </source>
</evidence>
<dbReference type="InterPro" id="IPR001680">
    <property type="entry name" value="WD40_rpt"/>
</dbReference>
<feature type="repeat" description="WD" evidence="3">
    <location>
        <begin position="1021"/>
        <end position="1053"/>
    </location>
</feature>
<protein>
    <recommendedName>
        <fullName evidence="5">Novel STAND NTPase 1 domain-containing protein</fullName>
    </recommendedName>
</protein>
<accession>A0A1U7MX39</accession>
<feature type="coiled-coil region" evidence="4">
    <location>
        <begin position="879"/>
        <end position="913"/>
    </location>
</feature>
<evidence type="ECO:0000256" key="2">
    <source>
        <dbReference type="ARBA" id="ARBA00022737"/>
    </source>
</evidence>
<keyword evidence="1 3" id="KW-0853">WD repeat</keyword>
<dbReference type="EMBL" id="MKZS01000001">
    <property type="protein sequence ID" value="OLT58268.1"/>
    <property type="molecule type" value="Genomic_DNA"/>
</dbReference>
<dbReference type="CDD" id="cd00200">
    <property type="entry name" value="WD40"/>
    <property type="match status" value="3"/>
</dbReference>
<dbReference type="Pfam" id="PF00400">
    <property type="entry name" value="WD40"/>
    <property type="match status" value="13"/>
</dbReference>
<feature type="repeat" description="WD" evidence="3">
    <location>
        <begin position="1562"/>
        <end position="1603"/>
    </location>
</feature>
<dbReference type="PRINTS" id="PR00320">
    <property type="entry name" value="GPROTEINBRPT"/>
</dbReference>
<feature type="repeat" description="WD" evidence="3">
    <location>
        <begin position="1144"/>
        <end position="1176"/>
    </location>
</feature>
<dbReference type="PROSITE" id="PS50294">
    <property type="entry name" value="WD_REPEATS_REGION"/>
    <property type="match status" value="11"/>
</dbReference>
<feature type="repeat" description="WD" evidence="3">
    <location>
        <begin position="1394"/>
        <end position="1425"/>
    </location>
</feature>
<dbReference type="PROSITE" id="PS50082">
    <property type="entry name" value="WD_REPEATS_2"/>
    <property type="match status" value="12"/>
</dbReference>
<evidence type="ECO:0000256" key="3">
    <source>
        <dbReference type="PROSITE-ProRule" id="PRU00221"/>
    </source>
</evidence>
<dbReference type="InterPro" id="IPR011990">
    <property type="entry name" value="TPR-like_helical_dom_sf"/>
</dbReference>
<dbReference type="FunFam" id="2.130.10.10:FF:000228">
    <property type="entry name" value="COMPASS-like H3K4 histone methylase component WDR5A"/>
    <property type="match status" value="1"/>
</dbReference>
<evidence type="ECO:0000313" key="7">
    <source>
        <dbReference type="Proteomes" id="UP000186657"/>
    </source>
</evidence>
<sequence length="1639" mass="184570">MLDTTANHNQDSLRELIRLITFSQGEFSLILAVGNYGVLRRQISEQLQQQCSIPIRELVLEQSVKTLYTTIVEELGLQQPEALMVSGIDSVSCIEEVLTATNQIREEFRNFRFPLVLWVTDKLLQMLIRSVPDFHSWSSCVEFLISSGQLIHFIKQTTDQVFAKVVASRETEFLHSSTLNLNKGSASYVELQSARQELEKRGVALAPELEASLEFVLGRVADNCQEESRQHYERSLALWKQTDNLERRGHVLFCLGLWWAGYGLWHQAEKEQACEQAKVYFQESVEGLEQANRLDLAAKYINFWGDVLQRQSDWEQLKTVAEKALALHQTYSDPFRMARAYGFLAEVALAKSAFKKAQEYSKQALFLSSTALEKIVNPSPEQQTFLDWQKSFAQGWYLFSLGRALLGTMRSQNDLGQLQAALENLETARAETKPHYDPELYIGILKELHQVYCQQGDYLKAFNIKQVQQGIESRFGFRAFIGAGRLQPKEQITNPVLATLECSERIAPEIAASGREHHVNGLIERMKQERSRLTVIHGQSGAGKSSMIEAGLIPALERQTINTRRVLPLLQRVYTNWIHALGKSLTNTLEKRLNVASVPANLDSTALILEQLHKNSKKNLLTVLIFDQFEEFLSLCSDPNQRRGFYEFLRDCLNIPYVKVILSMREDYLHWLLECNKFGIDLEVINNNILDKRILFHLGNLTPADAKLYLQRLTEQAQFPLEQALIDKLVEDLGKELGEIRPIELQVVGAQLERNQITTLEHYQHLGDNPKAELVNQYLEEVVEACGAENKRVAELVLYLLTDENNTRPLKTRHDLEKELKALAADVETELKRLDLVLEIFVKSGLVLLLREFYGNRYQLVHDYLVDFIRQRKGADIIAELKADIRAELEKERAELEKEREARRLQKQEAQQRLRKSLLTGLGGFSVVMTILAAIAIWQWQLAKVYQRQAEFNQRQATLAKLNADYQLSLLEKNQLDALLISIKVGKRLNHKIEKEKSKIEKETLSNLWQAVQFTQERNRLDGHQGSVLSVSVSPDNQLIASASSDQTIKLWSRDGKLLNNLEGHDDTVWCVSFSPDNQIIASASKDKTVKLWGRDGRLINTLTGHGKGVKWVSFSPDGQTIASASGDKTVKLWNRDGTLLKTLRGHGEAVLSVSFSNDGELIASASKDKTVKLWSSDGRLIKTLRGHDKAVWSVIFSPNSQTIASASDDQTVKLWSRDGRLEKTLEGHDHPINSVSFSPDGELIASGSSDGKIKLWTSQGTPILTLPGHNNTVNQVSFTPDGKMLASASLDFTVKLWSLDQTLPKVFQPTTYTVYGYGASFSPDGEIIASPSRDDNTVRLWNPEKQIRELTLEGHQGLVNGVDFSPDGQLIATASDDKTVKLWNRQGKLLHTLEGHRDPVYSVSFSPDSQIIASASEDSTVKLWTREGKLLRTLAGHTDAINRVTFSPDGELIASASNDKTVKLWKQDGTLMTTLPGDRKLSSVSFSPDGKRIVAGAAGGFMVIWSRKDISWQQFESKRILEDTKIVYDVSFHPHRNIIASGSADGTVKLWDPNGLLIATLKQGSEPVESVNFSPDGETLVSINAANQVSIWNLDYSQLNDVNSLLKRACDQIGNYLKNNPNVNPKDKKLCEGIEEQE</sequence>
<feature type="repeat" description="WD" evidence="3">
    <location>
        <begin position="1521"/>
        <end position="1553"/>
    </location>
</feature>
<proteinExistence type="predicted"/>
<keyword evidence="4" id="KW-0175">Coiled coil</keyword>
<dbReference type="Gene3D" id="1.25.40.10">
    <property type="entry name" value="Tetratricopeptide repeat domain"/>
    <property type="match status" value="1"/>
</dbReference>
<comment type="caution">
    <text evidence="6">The sequence shown here is derived from an EMBL/GenBank/DDBJ whole genome shotgun (WGS) entry which is preliminary data.</text>
</comment>
<dbReference type="SUPFAM" id="SSF50978">
    <property type="entry name" value="WD40 repeat-like"/>
    <property type="match status" value="2"/>
</dbReference>
<dbReference type="PANTHER" id="PTHR22847:SF637">
    <property type="entry name" value="WD REPEAT DOMAIN 5B"/>
    <property type="match status" value="1"/>
</dbReference>
<feature type="repeat" description="WD" evidence="3">
    <location>
        <begin position="1435"/>
        <end position="1467"/>
    </location>
</feature>
<feature type="repeat" description="WD" evidence="3">
    <location>
        <begin position="1353"/>
        <end position="1385"/>
    </location>
</feature>
<dbReference type="InterPro" id="IPR049052">
    <property type="entry name" value="nSTAND1"/>
</dbReference>
<feature type="repeat" description="WD" evidence="3">
    <location>
        <begin position="1062"/>
        <end position="1093"/>
    </location>
</feature>
<keyword evidence="7" id="KW-1185">Reference proteome</keyword>
<name>A0A1U7MX39_9CYAN</name>
<evidence type="ECO:0000256" key="1">
    <source>
        <dbReference type="ARBA" id="ARBA00022574"/>
    </source>
</evidence>
<dbReference type="InterPro" id="IPR020472">
    <property type="entry name" value="WD40_PAC1"/>
</dbReference>
<keyword evidence="2" id="KW-0677">Repeat</keyword>
<feature type="repeat" description="WD" evidence="3">
    <location>
        <begin position="1103"/>
        <end position="1135"/>
    </location>
</feature>
<dbReference type="InterPro" id="IPR036322">
    <property type="entry name" value="WD40_repeat_dom_sf"/>
</dbReference>
<evidence type="ECO:0000313" key="6">
    <source>
        <dbReference type="EMBL" id="OLT58268.1"/>
    </source>
</evidence>
<dbReference type="Gene3D" id="3.40.50.300">
    <property type="entry name" value="P-loop containing nucleotide triphosphate hydrolases"/>
    <property type="match status" value="1"/>
</dbReference>
<dbReference type="InterPro" id="IPR027417">
    <property type="entry name" value="P-loop_NTPase"/>
</dbReference>
<feature type="repeat" description="WD" evidence="3">
    <location>
        <begin position="1226"/>
        <end position="1257"/>
    </location>
</feature>
<dbReference type="SUPFAM" id="SSF52540">
    <property type="entry name" value="P-loop containing nucleoside triphosphate hydrolases"/>
    <property type="match status" value="1"/>
</dbReference>
<gene>
    <name evidence="6" type="ORF">BJP37_03615</name>
</gene>
<dbReference type="Gene3D" id="2.130.10.10">
    <property type="entry name" value="YVTN repeat-like/Quinoprotein amine dehydrogenase"/>
    <property type="match status" value="4"/>
</dbReference>